<comment type="caution">
    <text evidence="2">The sequence shown here is derived from an EMBL/GenBank/DDBJ whole genome shotgun (WGS) entry which is preliminary data.</text>
</comment>
<feature type="domain" description="DUF3885" evidence="1">
    <location>
        <begin position="7"/>
        <end position="197"/>
    </location>
</feature>
<accession>A0ABV2PHM6</accession>
<proteinExistence type="predicted"/>
<protein>
    <recommendedName>
        <fullName evidence="1">DUF3885 domain-containing protein</fullName>
    </recommendedName>
</protein>
<name>A0ABV2PHM6_9BACI</name>
<dbReference type="Pfam" id="PF13021">
    <property type="entry name" value="DUF3885"/>
    <property type="match status" value="1"/>
</dbReference>
<dbReference type="RefSeq" id="WP_354471265.1">
    <property type="nucleotide sequence ID" value="NZ_JBEPSB010000004.1"/>
</dbReference>
<keyword evidence="3" id="KW-1185">Reference proteome</keyword>
<evidence type="ECO:0000259" key="1">
    <source>
        <dbReference type="Pfam" id="PF13021"/>
    </source>
</evidence>
<dbReference type="InterPro" id="IPR024976">
    <property type="entry name" value="DUF3885"/>
</dbReference>
<organism evidence="2 3">
    <name type="scientific">Lysinibacillus parviboronicapiens</name>
    <dbReference type="NCBI Taxonomy" id="436516"/>
    <lineage>
        <taxon>Bacteria</taxon>
        <taxon>Bacillati</taxon>
        <taxon>Bacillota</taxon>
        <taxon>Bacilli</taxon>
        <taxon>Bacillales</taxon>
        <taxon>Bacillaceae</taxon>
        <taxon>Lysinibacillus</taxon>
    </lineage>
</organism>
<evidence type="ECO:0000313" key="2">
    <source>
        <dbReference type="EMBL" id="MET4560134.1"/>
    </source>
</evidence>
<evidence type="ECO:0000313" key="3">
    <source>
        <dbReference type="Proteomes" id="UP001549363"/>
    </source>
</evidence>
<dbReference type="Proteomes" id="UP001549363">
    <property type="component" value="Unassembled WGS sequence"/>
</dbReference>
<dbReference type="EMBL" id="JBEPSB010000004">
    <property type="protein sequence ID" value="MET4560134.1"/>
    <property type="molecule type" value="Genomic_DNA"/>
</dbReference>
<gene>
    <name evidence="2" type="ORF">ABIA69_001278</name>
</gene>
<reference evidence="2 3" key="1">
    <citation type="submission" date="2024-06" db="EMBL/GenBank/DDBJ databases">
        <title>Sorghum-associated microbial communities from plants grown in Nebraska, USA.</title>
        <authorList>
            <person name="Schachtman D."/>
        </authorList>
    </citation>
    <scope>NUCLEOTIDE SEQUENCE [LARGE SCALE GENOMIC DNA]</scope>
    <source>
        <strain evidence="2 3">736</strain>
    </source>
</reference>
<sequence length="208" mass="24740">MKEKILKYIDSNFPNLTSELHLRFELGEKYENGTEDRINQVVTRVTALFEEVFKPDDSIYIYLKDWEVTEDIMFGNTTPQYLYDLLSDQNIEEETLFDIHEDDDKITGQTIEVKNEYKVKLVYSQLMSVPYQKILEGIGNYEQGREPAIGQSVYFISTDKDIIFQMYDDRGCLIHAKDVEKLLPLYHSYNNWLVDYWRDYFDGIFKKV</sequence>